<feature type="region of interest" description="Disordered" evidence="1">
    <location>
        <begin position="269"/>
        <end position="346"/>
    </location>
</feature>
<protein>
    <recommendedName>
        <fullName evidence="5">Pyrrolo-quinoline quinone</fullName>
    </recommendedName>
</protein>
<feature type="signal peptide" evidence="2">
    <location>
        <begin position="1"/>
        <end position="25"/>
    </location>
</feature>
<evidence type="ECO:0008006" key="5">
    <source>
        <dbReference type="Google" id="ProtNLM"/>
    </source>
</evidence>
<feature type="chain" id="PRO_5039309915" description="Pyrrolo-quinoline quinone" evidence="2">
    <location>
        <begin position="26"/>
        <end position="517"/>
    </location>
</feature>
<feature type="region of interest" description="Disordered" evidence="1">
    <location>
        <begin position="24"/>
        <end position="69"/>
    </location>
</feature>
<feature type="region of interest" description="Disordered" evidence="1">
    <location>
        <begin position="194"/>
        <end position="227"/>
    </location>
</feature>
<gene>
    <name evidence="3" type="ORF">LP52_20580</name>
</gene>
<dbReference type="PROSITE" id="PS51257">
    <property type="entry name" value="PROKAR_LIPOPROTEIN"/>
    <property type="match status" value="1"/>
</dbReference>
<dbReference type="AlphaFoldDB" id="A0A0C2J6T2"/>
<organism evidence="3 4">
    <name type="scientific">Streptomonospora alba</name>
    <dbReference type="NCBI Taxonomy" id="183763"/>
    <lineage>
        <taxon>Bacteria</taxon>
        <taxon>Bacillati</taxon>
        <taxon>Actinomycetota</taxon>
        <taxon>Actinomycetes</taxon>
        <taxon>Streptosporangiales</taxon>
        <taxon>Nocardiopsidaceae</taxon>
        <taxon>Streptomonospora</taxon>
    </lineage>
</organism>
<evidence type="ECO:0000256" key="1">
    <source>
        <dbReference type="SAM" id="MobiDB-lite"/>
    </source>
</evidence>
<keyword evidence="4" id="KW-1185">Reference proteome</keyword>
<dbReference type="OrthoDB" id="3418476at2"/>
<accession>A0A0C2J6T2</accession>
<comment type="caution">
    <text evidence="3">The sequence shown here is derived from an EMBL/GenBank/DDBJ whole genome shotgun (WGS) entry which is preliminary data.</text>
</comment>
<dbReference type="Proteomes" id="UP000031675">
    <property type="component" value="Unassembled WGS sequence"/>
</dbReference>
<evidence type="ECO:0000256" key="2">
    <source>
        <dbReference type="SAM" id="SignalP"/>
    </source>
</evidence>
<dbReference type="STRING" id="183763.LP52_20580"/>
<sequence length="517" mass="53153">MRTWRRAPLAAAAGVALLVAGSACTPEDEPDGSQDSPRPLPTAFESELPPGVGGEPLRHLHGPGGEGPDILDDEMGVRISAVGDAFLVSSNSEERHLLLGAEDGRTLWRGRQHIQRFGLDADGSQVLIAEGRDGGTEVIGDDGETVWHGTGGRTSFVGGVVVRRPADWSAGEPYGDYTVRAPGGAKLWEYTFEAPPEDAGEPDGSGSEGSGNGAADDGGDPDRNGVPVAARDGVLLLDDGQGLLQARGIGEEGAGELLWSIAGDDPALAGGTDVQRPRPQVIGSYEIPSGDEGGETAAPEEGTGAPQEDRSASPEPGTDDSPSSAAPSPEGTAAPSGGEGPGDEPARTATLVRWTVPEEPSVLSLHDLHSGELLWSVAEPGANPPGDEFAPPPLQGALYERDTGTVLLPQATGETPLIAVGLEAGEIRWEFEDEFEQAISPALAMNGYIYGDARGTGDTSGAQVVLDADDKNVAAEGLGAYVEAATAEGYSIVVSDRQRFVFPPADAPEGEETSPTG</sequence>
<name>A0A0C2J6T2_9ACTN</name>
<feature type="compositionally biased region" description="Low complexity" evidence="1">
    <location>
        <begin position="319"/>
        <end position="336"/>
    </location>
</feature>
<keyword evidence="2" id="KW-0732">Signal</keyword>
<reference evidence="4" key="1">
    <citation type="journal article" date="2015" name="Chem. Biol.">
        <title>Structure, bioactivity, and resistance mechanism of streptomonomicin, an unusual lasso Peptide from an understudied halophilic actinomycete.</title>
        <authorList>
            <person name="Metelev M."/>
            <person name="Tietz J.I."/>
            <person name="Melby J.O."/>
            <person name="Blair P.M."/>
            <person name="Zhu L."/>
            <person name="Livnat I."/>
            <person name="Severinov K."/>
            <person name="Mitchell D.A."/>
        </authorList>
    </citation>
    <scope>NUCLEOTIDE SEQUENCE [LARGE SCALE GENOMIC DNA]</scope>
    <source>
        <strain evidence="4">YIM 90003</strain>
    </source>
</reference>
<dbReference type="RefSeq" id="WP_040275999.1">
    <property type="nucleotide sequence ID" value="NZ_JROO01000042.1"/>
</dbReference>
<proteinExistence type="predicted"/>
<evidence type="ECO:0000313" key="4">
    <source>
        <dbReference type="Proteomes" id="UP000031675"/>
    </source>
</evidence>
<dbReference type="EMBL" id="JROO01000042">
    <property type="protein sequence ID" value="KIH97121.1"/>
    <property type="molecule type" value="Genomic_DNA"/>
</dbReference>
<feature type="compositionally biased region" description="Low complexity" evidence="1">
    <location>
        <begin position="295"/>
        <end position="306"/>
    </location>
</feature>
<evidence type="ECO:0000313" key="3">
    <source>
        <dbReference type="EMBL" id="KIH97121.1"/>
    </source>
</evidence>